<keyword evidence="4" id="KW-1133">Transmembrane helix</keyword>
<sequence length="274" mass="29406">MRATYNRHMSAQDPAPTRRSTRRRGRRGDALLGTVGVVGELLLTAGVLIMLFLGWQLWFNDIVVSSGQRDQALQNSRSWASATPDAAASPDPAASPTSPGDPVITTAPTSDATDFGNIYIPRFGADYVVPVATGVGLGNVLNLGKVGHYRDTQMPGEVGNFAVAAHRTTYGKPFNQITDLRVGDAIVVETQDGWYTYRFRTLEYVKPTGVDVLAEVPQAPDSQPGDRILTMTSCNPLFSAAERVVAYSVFESWQPRSDASPVPALSGTSFAQAG</sequence>
<comment type="caution">
    <text evidence="5">The sequence shown here is derived from an EMBL/GenBank/DDBJ whole genome shotgun (WGS) entry which is preliminary data.</text>
</comment>
<dbReference type="Gene3D" id="2.40.260.10">
    <property type="entry name" value="Sortase"/>
    <property type="match status" value="1"/>
</dbReference>
<organism evidence="5 6">
    <name type="scientific">Clavibacter michiganensis</name>
    <dbReference type="NCBI Taxonomy" id="28447"/>
    <lineage>
        <taxon>Bacteria</taxon>
        <taxon>Bacillati</taxon>
        <taxon>Actinomycetota</taxon>
        <taxon>Actinomycetes</taxon>
        <taxon>Micrococcales</taxon>
        <taxon>Microbacteriaceae</taxon>
        <taxon>Clavibacter</taxon>
    </lineage>
</organism>
<dbReference type="InterPro" id="IPR053465">
    <property type="entry name" value="Sortase_Class_E"/>
</dbReference>
<dbReference type="NCBIfam" id="NF033747">
    <property type="entry name" value="class_E_sortase"/>
    <property type="match status" value="1"/>
</dbReference>
<dbReference type="CDD" id="cd05830">
    <property type="entry name" value="Sortase_E"/>
    <property type="match status" value="1"/>
</dbReference>
<evidence type="ECO:0000256" key="4">
    <source>
        <dbReference type="SAM" id="Phobius"/>
    </source>
</evidence>
<dbReference type="SUPFAM" id="SSF63817">
    <property type="entry name" value="Sortase"/>
    <property type="match status" value="1"/>
</dbReference>
<dbReference type="InterPro" id="IPR005754">
    <property type="entry name" value="Sortase"/>
</dbReference>
<dbReference type="Proteomes" id="UP000195106">
    <property type="component" value="Unassembled WGS sequence"/>
</dbReference>
<feature type="active site" description="Proton donor/acceptor" evidence="2">
    <location>
        <position position="166"/>
    </location>
</feature>
<keyword evidence="4" id="KW-0812">Transmembrane</keyword>
<proteinExistence type="predicted"/>
<keyword evidence="4" id="KW-0472">Membrane</keyword>
<protein>
    <submittedName>
        <fullName evidence="5">Sortase family protein</fullName>
    </submittedName>
</protein>
<accession>A0A251XPB1</accession>
<keyword evidence="1" id="KW-0378">Hydrolase</keyword>
<feature type="transmembrane region" description="Helical" evidence="4">
    <location>
        <begin position="30"/>
        <end position="58"/>
    </location>
</feature>
<feature type="region of interest" description="Disordered" evidence="3">
    <location>
        <begin position="1"/>
        <end position="26"/>
    </location>
</feature>
<reference evidence="5 6" key="1">
    <citation type="submission" date="2016-08" db="EMBL/GenBank/DDBJ databases">
        <title>Genome sequence of Clavibacter michiganensis spp. strain CASJ009.</title>
        <authorList>
            <person name="Thapa S.P."/>
            <person name="Coaker G."/>
        </authorList>
    </citation>
    <scope>NUCLEOTIDE SEQUENCE [LARGE SCALE GENOMIC DNA]</scope>
    <source>
        <strain evidence="5">CASJ009</strain>
    </source>
</reference>
<feature type="region of interest" description="Disordered" evidence="3">
    <location>
        <begin position="75"/>
        <end position="109"/>
    </location>
</feature>
<feature type="active site" description="Acyl-thioester intermediate" evidence="2">
    <location>
        <position position="234"/>
    </location>
</feature>
<dbReference type="InterPro" id="IPR023365">
    <property type="entry name" value="Sortase_dom-sf"/>
</dbReference>
<name>A0A251XPB1_9MICO</name>
<dbReference type="AlphaFoldDB" id="A0A251XPB1"/>
<dbReference type="EMBL" id="MDHJ01000001">
    <property type="protein sequence ID" value="OUE07310.1"/>
    <property type="molecule type" value="Genomic_DNA"/>
</dbReference>
<dbReference type="NCBIfam" id="TIGR01076">
    <property type="entry name" value="sortase_fam"/>
    <property type="match status" value="1"/>
</dbReference>
<evidence type="ECO:0000256" key="2">
    <source>
        <dbReference type="PIRSR" id="PIRSR605754-1"/>
    </source>
</evidence>
<evidence type="ECO:0000256" key="3">
    <source>
        <dbReference type="SAM" id="MobiDB-lite"/>
    </source>
</evidence>
<evidence type="ECO:0000313" key="6">
    <source>
        <dbReference type="Proteomes" id="UP000195106"/>
    </source>
</evidence>
<evidence type="ECO:0000313" key="5">
    <source>
        <dbReference type="EMBL" id="OUE07310.1"/>
    </source>
</evidence>
<dbReference type="GO" id="GO:0016787">
    <property type="term" value="F:hydrolase activity"/>
    <property type="evidence" value="ECO:0007669"/>
    <property type="project" value="UniProtKB-KW"/>
</dbReference>
<gene>
    <name evidence="5" type="ORF">CMsap09_00075</name>
</gene>
<dbReference type="InterPro" id="IPR042003">
    <property type="entry name" value="Sortase_E"/>
</dbReference>
<evidence type="ECO:0000256" key="1">
    <source>
        <dbReference type="ARBA" id="ARBA00022801"/>
    </source>
</evidence>
<dbReference type="Pfam" id="PF04203">
    <property type="entry name" value="Sortase"/>
    <property type="match status" value="1"/>
</dbReference>
<feature type="compositionally biased region" description="Low complexity" evidence="3">
    <location>
        <begin position="80"/>
        <end position="98"/>
    </location>
</feature>